<keyword evidence="7 11" id="KW-1133">Transmembrane helix</keyword>
<keyword evidence="13" id="KW-1185">Reference proteome</keyword>
<evidence type="ECO:0000256" key="6">
    <source>
        <dbReference type="ARBA" id="ARBA00022692"/>
    </source>
</evidence>
<accession>A0A840SM78</accession>
<keyword evidence="6 11" id="KW-0812">Transmembrane</keyword>
<evidence type="ECO:0000256" key="7">
    <source>
        <dbReference type="ARBA" id="ARBA00022989"/>
    </source>
</evidence>
<feature type="transmembrane region" description="Helical" evidence="11">
    <location>
        <begin position="150"/>
        <end position="177"/>
    </location>
</feature>
<feature type="transmembrane region" description="Helical" evidence="11">
    <location>
        <begin position="210"/>
        <end position="230"/>
    </location>
</feature>
<evidence type="ECO:0000313" key="13">
    <source>
        <dbReference type="Proteomes" id="UP000549457"/>
    </source>
</evidence>
<dbReference type="EMBL" id="JACHFM010000002">
    <property type="protein sequence ID" value="MBB5221840.1"/>
    <property type="molecule type" value="Genomic_DNA"/>
</dbReference>
<keyword evidence="3" id="KW-0813">Transport</keyword>
<comment type="subunit">
    <text evidence="2">The complex is composed of two ATP-binding proteins (LsrA), two transmembrane proteins (LsrC and LsrD) and a solute-binding protein (LsrB).</text>
</comment>
<comment type="subcellular location">
    <subcellularLocation>
        <location evidence="1">Cell membrane</location>
        <topology evidence="1">Multi-pass membrane protein</topology>
    </subcellularLocation>
</comment>
<dbReference type="Pfam" id="PF02653">
    <property type="entry name" value="BPD_transp_2"/>
    <property type="match status" value="1"/>
</dbReference>
<feature type="transmembrane region" description="Helical" evidence="11">
    <location>
        <begin position="116"/>
        <end position="138"/>
    </location>
</feature>
<feature type="transmembrane region" description="Helical" evidence="11">
    <location>
        <begin position="12"/>
        <end position="32"/>
    </location>
</feature>
<comment type="caution">
    <text evidence="12">The sequence shown here is derived from an EMBL/GenBank/DDBJ whole genome shotgun (WGS) entry which is preliminary data.</text>
</comment>
<dbReference type="GO" id="GO:0005886">
    <property type="term" value="C:plasma membrane"/>
    <property type="evidence" value="ECO:0007669"/>
    <property type="project" value="UniProtKB-SubCell"/>
</dbReference>
<evidence type="ECO:0000256" key="2">
    <source>
        <dbReference type="ARBA" id="ARBA00011262"/>
    </source>
</evidence>
<evidence type="ECO:0000256" key="10">
    <source>
        <dbReference type="ARBA" id="ARBA00039381"/>
    </source>
</evidence>
<gene>
    <name evidence="12" type="ORF">HNP73_001776</name>
</gene>
<evidence type="ECO:0000256" key="5">
    <source>
        <dbReference type="ARBA" id="ARBA00022519"/>
    </source>
</evidence>
<feature type="transmembrane region" description="Helical" evidence="11">
    <location>
        <begin position="85"/>
        <end position="110"/>
    </location>
</feature>
<dbReference type="Proteomes" id="UP000549457">
    <property type="component" value="Unassembled WGS sequence"/>
</dbReference>
<dbReference type="PANTHER" id="PTHR32196">
    <property type="entry name" value="ABC TRANSPORTER PERMEASE PROTEIN YPHD-RELATED-RELATED"/>
    <property type="match status" value="1"/>
</dbReference>
<feature type="transmembrane region" description="Helical" evidence="11">
    <location>
        <begin position="287"/>
        <end position="306"/>
    </location>
</feature>
<keyword evidence="4" id="KW-1003">Cell membrane</keyword>
<evidence type="ECO:0000256" key="4">
    <source>
        <dbReference type="ARBA" id="ARBA00022475"/>
    </source>
</evidence>
<evidence type="ECO:0000256" key="8">
    <source>
        <dbReference type="ARBA" id="ARBA00023136"/>
    </source>
</evidence>
<comment type="function">
    <text evidence="9">Part of the ABC transporter complex LsrABCD involved in autoinducer 2 (AI-2) import. Probably responsible for the translocation of the substrate across the membrane.</text>
</comment>
<evidence type="ECO:0000256" key="3">
    <source>
        <dbReference type="ARBA" id="ARBA00022448"/>
    </source>
</evidence>
<evidence type="ECO:0000256" key="9">
    <source>
        <dbReference type="ARBA" id="ARBA00025439"/>
    </source>
</evidence>
<sequence length="324" mass="33585">MTRLTDIALRHATFLVFALVLLWFGLQAPGFLSPESIANIVKQAAFIGIAAIGMTFVLLTAGIDLSVGSVIYLAPLIAGFAMRDLGIGVGGGLVVAVVSGAFLGAINAAAIVGLRIIPFIVTLATLFAFRGFGAFLTGSQQFDFDADMRAFGLASIGPVPLPIVFFAGLAGLAHVVLTRTAFGRQIYAVGNDPEAARKAGLPVDWIRARVYVISGACAGLAGFVVIAQIGRLDAGFGEGREFDVIAAAVLGGASLFGGIGSALGAVVGATLIQTVRSGLVFTGVNLYLQPILMAGIIFLAVLIDSLRARRARQLKRRTIRPIDA</sequence>
<dbReference type="RefSeq" id="WP_184148296.1">
    <property type="nucleotide sequence ID" value="NZ_JACHFM010000002.1"/>
</dbReference>
<dbReference type="GO" id="GO:0022857">
    <property type="term" value="F:transmembrane transporter activity"/>
    <property type="evidence" value="ECO:0007669"/>
    <property type="project" value="InterPro"/>
</dbReference>
<dbReference type="PANTHER" id="PTHR32196:SF71">
    <property type="entry name" value="AUTOINDUCER 2 IMPORT SYSTEM PERMEASE PROTEIN LSRD"/>
    <property type="match status" value="1"/>
</dbReference>
<evidence type="ECO:0000256" key="1">
    <source>
        <dbReference type="ARBA" id="ARBA00004651"/>
    </source>
</evidence>
<keyword evidence="5" id="KW-0997">Cell inner membrane</keyword>
<evidence type="ECO:0000256" key="11">
    <source>
        <dbReference type="SAM" id="Phobius"/>
    </source>
</evidence>
<dbReference type="CDD" id="cd06579">
    <property type="entry name" value="TM_PBP1_transp_AraH_like"/>
    <property type="match status" value="1"/>
</dbReference>
<dbReference type="InterPro" id="IPR001851">
    <property type="entry name" value="ABC_transp_permease"/>
</dbReference>
<dbReference type="AlphaFoldDB" id="A0A840SM78"/>
<keyword evidence="8 11" id="KW-0472">Membrane</keyword>
<reference evidence="12 13" key="1">
    <citation type="submission" date="2020-08" db="EMBL/GenBank/DDBJ databases">
        <title>Genomic Encyclopedia of Type Strains, Phase IV (KMG-IV): sequencing the most valuable type-strain genomes for metagenomic binning, comparative biology and taxonomic classification.</title>
        <authorList>
            <person name="Goeker M."/>
        </authorList>
    </citation>
    <scope>NUCLEOTIDE SEQUENCE [LARGE SCALE GENOMIC DNA]</scope>
    <source>
        <strain evidence="12 13">DSM 101730</strain>
    </source>
</reference>
<organism evidence="12 13">
    <name type="scientific">Amaricoccus macauensis</name>
    <dbReference type="NCBI Taxonomy" id="57001"/>
    <lineage>
        <taxon>Bacteria</taxon>
        <taxon>Pseudomonadati</taxon>
        <taxon>Pseudomonadota</taxon>
        <taxon>Alphaproteobacteria</taxon>
        <taxon>Rhodobacterales</taxon>
        <taxon>Paracoccaceae</taxon>
        <taxon>Amaricoccus</taxon>
    </lineage>
</organism>
<feature type="transmembrane region" description="Helical" evidence="11">
    <location>
        <begin position="44"/>
        <end position="73"/>
    </location>
</feature>
<proteinExistence type="predicted"/>
<feature type="transmembrane region" description="Helical" evidence="11">
    <location>
        <begin position="242"/>
        <end position="267"/>
    </location>
</feature>
<protein>
    <recommendedName>
        <fullName evidence="10">Autoinducer 2 import system permease protein LsrD</fullName>
    </recommendedName>
</protein>
<evidence type="ECO:0000313" key="12">
    <source>
        <dbReference type="EMBL" id="MBB5221840.1"/>
    </source>
</evidence>
<name>A0A840SM78_9RHOB</name>